<organism evidence="1 2">
    <name type="scientific">Portunus trituberculatus</name>
    <name type="common">Swimming crab</name>
    <name type="synonym">Neptunus trituberculatus</name>
    <dbReference type="NCBI Taxonomy" id="210409"/>
    <lineage>
        <taxon>Eukaryota</taxon>
        <taxon>Metazoa</taxon>
        <taxon>Ecdysozoa</taxon>
        <taxon>Arthropoda</taxon>
        <taxon>Crustacea</taxon>
        <taxon>Multicrustacea</taxon>
        <taxon>Malacostraca</taxon>
        <taxon>Eumalacostraca</taxon>
        <taxon>Eucarida</taxon>
        <taxon>Decapoda</taxon>
        <taxon>Pleocyemata</taxon>
        <taxon>Brachyura</taxon>
        <taxon>Eubrachyura</taxon>
        <taxon>Portunoidea</taxon>
        <taxon>Portunidae</taxon>
        <taxon>Portuninae</taxon>
        <taxon>Portunus</taxon>
    </lineage>
</organism>
<keyword evidence="2" id="KW-1185">Reference proteome</keyword>
<comment type="caution">
    <text evidence="1">The sequence shown here is derived from an EMBL/GenBank/DDBJ whole genome shotgun (WGS) entry which is preliminary data.</text>
</comment>
<dbReference type="Proteomes" id="UP000324222">
    <property type="component" value="Unassembled WGS sequence"/>
</dbReference>
<accession>A0A5B7HAH3</accession>
<dbReference type="EMBL" id="VSRR010024096">
    <property type="protein sequence ID" value="MPC65968.1"/>
    <property type="molecule type" value="Genomic_DNA"/>
</dbReference>
<sequence length="112" mass="12979">MKEHNQSPSNTQVWTLTDDNRSLARFWGYCVPRCDVNLSRRLVYLVTQCYCLSRSSSYFLFAYHAGFVIPVRVLRVSFIVVELYKAVFCVLMARFSRHIQNDGTVTADAARM</sequence>
<protein>
    <submittedName>
        <fullName evidence="1">Uncharacterized protein</fullName>
    </submittedName>
</protein>
<dbReference type="AlphaFoldDB" id="A0A5B7HAH3"/>
<evidence type="ECO:0000313" key="2">
    <source>
        <dbReference type="Proteomes" id="UP000324222"/>
    </source>
</evidence>
<proteinExistence type="predicted"/>
<reference evidence="1 2" key="1">
    <citation type="submission" date="2019-05" db="EMBL/GenBank/DDBJ databases">
        <title>Another draft genome of Portunus trituberculatus and its Hox gene families provides insights of decapod evolution.</title>
        <authorList>
            <person name="Jeong J.-H."/>
            <person name="Song I."/>
            <person name="Kim S."/>
            <person name="Choi T."/>
            <person name="Kim D."/>
            <person name="Ryu S."/>
            <person name="Kim W."/>
        </authorList>
    </citation>
    <scope>NUCLEOTIDE SEQUENCE [LARGE SCALE GENOMIC DNA]</scope>
    <source>
        <tissue evidence="1">Muscle</tissue>
    </source>
</reference>
<name>A0A5B7HAH3_PORTR</name>
<gene>
    <name evidence="1" type="ORF">E2C01_060109</name>
</gene>
<evidence type="ECO:0000313" key="1">
    <source>
        <dbReference type="EMBL" id="MPC65968.1"/>
    </source>
</evidence>